<accession>A0A7W8VET1</accession>
<evidence type="ECO:0000313" key="2">
    <source>
        <dbReference type="EMBL" id="MBB5433375.1"/>
    </source>
</evidence>
<reference evidence="2 3" key="1">
    <citation type="submission" date="2020-08" db="EMBL/GenBank/DDBJ databases">
        <title>Sequencing the genomes of 1000 actinobacteria strains.</title>
        <authorList>
            <person name="Klenk H.-P."/>
        </authorList>
    </citation>
    <scope>NUCLEOTIDE SEQUENCE [LARGE SCALE GENOMIC DNA]</scope>
    <source>
        <strain evidence="2 3">DSM 44551</strain>
    </source>
</reference>
<gene>
    <name evidence="2" type="ORF">HDA36_003459</name>
</gene>
<dbReference type="Proteomes" id="UP000572635">
    <property type="component" value="Unassembled WGS sequence"/>
</dbReference>
<dbReference type="Pfam" id="PF13599">
    <property type="entry name" value="Pentapeptide_4"/>
    <property type="match status" value="1"/>
</dbReference>
<comment type="caution">
    <text evidence="2">The sequence shown here is derived from an EMBL/GenBank/DDBJ whole genome shotgun (WGS) entry which is preliminary data.</text>
</comment>
<proteinExistence type="predicted"/>
<organism evidence="2 3">
    <name type="scientific">Nocardiopsis composta</name>
    <dbReference type="NCBI Taxonomy" id="157465"/>
    <lineage>
        <taxon>Bacteria</taxon>
        <taxon>Bacillati</taxon>
        <taxon>Actinomycetota</taxon>
        <taxon>Actinomycetes</taxon>
        <taxon>Streptosporangiales</taxon>
        <taxon>Nocardiopsidaceae</taxon>
        <taxon>Nocardiopsis</taxon>
    </lineage>
</organism>
<dbReference type="EMBL" id="JACHDB010000001">
    <property type="protein sequence ID" value="MBB5433375.1"/>
    <property type="molecule type" value="Genomic_DNA"/>
</dbReference>
<dbReference type="AlphaFoldDB" id="A0A7W8VET1"/>
<dbReference type="PANTHER" id="PTHR14136">
    <property type="entry name" value="BTB_POZ DOMAIN-CONTAINING PROTEIN KCTD9"/>
    <property type="match status" value="1"/>
</dbReference>
<keyword evidence="3" id="KW-1185">Reference proteome</keyword>
<dbReference type="Gene3D" id="2.160.20.80">
    <property type="entry name" value="E3 ubiquitin-protein ligase SopA"/>
    <property type="match status" value="1"/>
</dbReference>
<evidence type="ECO:0000313" key="3">
    <source>
        <dbReference type="Proteomes" id="UP000572635"/>
    </source>
</evidence>
<name>A0A7W8VET1_9ACTN</name>
<protein>
    <submittedName>
        <fullName evidence="2">Uncharacterized protein YjbI with pentapeptide repeats</fullName>
    </submittedName>
</protein>
<dbReference type="SUPFAM" id="SSF141571">
    <property type="entry name" value="Pentapeptide repeat-like"/>
    <property type="match status" value="1"/>
</dbReference>
<dbReference type="InterPro" id="IPR001646">
    <property type="entry name" value="5peptide_repeat"/>
</dbReference>
<sequence>MSGTASRRPARLREPAAPSLPDRPRPAALPGDDIADDAVRTALEYGALDLSARRAEDPVVEACRFDRTRLAGLALRRGEVSDAEFRGADLAGARFQDGVFSTAAFLRSRLTGASWTECGLREVLFEGCKADLASFRFSRFARVVFRDCDLREANFQRADLRGARFEGCRLDGAQFSGASMAGTRFTGCELHGIGGATALSGAVVGGSDAQSLLRVFAAALGVTVQD</sequence>
<evidence type="ECO:0000256" key="1">
    <source>
        <dbReference type="SAM" id="MobiDB-lite"/>
    </source>
</evidence>
<dbReference type="Pfam" id="PF00805">
    <property type="entry name" value="Pentapeptide"/>
    <property type="match status" value="1"/>
</dbReference>
<dbReference type="InterPro" id="IPR051082">
    <property type="entry name" value="Pentapeptide-BTB/POZ_domain"/>
</dbReference>
<dbReference type="RefSeq" id="WP_184393066.1">
    <property type="nucleotide sequence ID" value="NZ_BAAAJD010000044.1"/>
</dbReference>
<dbReference type="PANTHER" id="PTHR14136:SF17">
    <property type="entry name" value="BTB_POZ DOMAIN-CONTAINING PROTEIN KCTD9"/>
    <property type="match status" value="1"/>
</dbReference>
<feature type="region of interest" description="Disordered" evidence="1">
    <location>
        <begin position="1"/>
        <end position="33"/>
    </location>
</feature>